<dbReference type="InParanoid" id="A0A0V0QPG0"/>
<reference evidence="2 3" key="1">
    <citation type="journal article" date="2015" name="Sci. Rep.">
        <title>Genome of the facultative scuticociliatosis pathogen Pseudocohnilembus persalinus provides insight into its virulence through horizontal gene transfer.</title>
        <authorList>
            <person name="Xiong J."/>
            <person name="Wang G."/>
            <person name="Cheng J."/>
            <person name="Tian M."/>
            <person name="Pan X."/>
            <person name="Warren A."/>
            <person name="Jiang C."/>
            <person name="Yuan D."/>
            <person name="Miao W."/>
        </authorList>
    </citation>
    <scope>NUCLEOTIDE SEQUENCE [LARGE SCALE GENOMIC DNA]</scope>
    <source>
        <strain evidence="2">36N120E</strain>
    </source>
</reference>
<protein>
    <recommendedName>
        <fullName evidence="1">PRELI/MSF1 domain-containing protein</fullName>
    </recommendedName>
</protein>
<dbReference type="InterPro" id="IPR006797">
    <property type="entry name" value="PRELI/MSF1_dom"/>
</dbReference>
<evidence type="ECO:0000313" key="2">
    <source>
        <dbReference type="EMBL" id="KRX03893.1"/>
    </source>
</evidence>
<keyword evidence="3" id="KW-1185">Reference proteome</keyword>
<dbReference type="OMA" id="CQIVEDR"/>
<dbReference type="EMBL" id="LDAU01000124">
    <property type="protein sequence ID" value="KRX03893.1"/>
    <property type="molecule type" value="Genomic_DNA"/>
</dbReference>
<comment type="caution">
    <text evidence="2">The sequence shown here is derived from an EMBL/GenBank/DDBJ whole genome shotgun (WGS) entry which is preliminary data.</text>
</comment>
<dbReference type="OrthoDB" id="341300at2759"/>
<gene>
    <name evidence="2" type="ORF">PPERSA_04771</name>
</gene>
<dbReference type="AlphaFoldDB" id="A0A0V0QPG0"/>
<proteinExistence type="predicted"/>
<dbReference type="FunCoup" id="A0A0V0QPG0">
    <property type="interactions" value="246"/>
</dbReference>
<evidence type="ECO:0000259" key="1">
    <source>
        <dbReference type="PROSITE" id="PS50904"/>
    </source>
</evidence>
<sequence length="160" mass="19178">MSQTQNQYVFQYPWETVIKGFWSKYPSQEMNFVKFNNVIDMQLLPNQDISFKRLMYTKFQKFIWAYSVEEIIIKFDEKVMEMKTELIQKSSLFPPLGAGAELIKYQAFDGFQTLYEKSIKNQESTQFLKKYMDKFSDSFKKGCQIVEDRCVQNLQQENKK</sequence>
<dbReference type="Proteomes" id="UP000054937">
    <property type="component" value="Unassembled WGS sequence"/>
</dbReference>
<accession>A0A0V0QPG0</accession>
<dbReference type="PROSITE" id="PS50904">
    <property type="entry name" value="PRELI_MSF1"/>
    <property type="match status" value="1"/>
</dbReference>
<name>A0A0V0QPG0_PSEPJ</name>
<organism evidence="2 3">
    <name type="scientific">Pseudocohnilembus persalinus</name>
    <name type="common">Ciliate</name>
    <dbReference type="NCBI Taxonomy" id="266149"/>
    <lineage>
        <taxon>Eukaryota</taxon>
        <taxon>Sar</taxon>
        <taxon>Alveolata</taxon>
        <taxon>Ciliophora</taxon>
        <taxon>Intramacronucleata</taxon>
        <taxon>Oligohymenophorea</taxon>
        <taxon>Scuticociliatia</taxon>
        <taxon>Philasterida</taxon>
        <taxon>Pseudocohnilembidae</taxon>
        <taxon>Pseudocohnilembus</taxon>
    </lineage>
</organism>
<evidence type="ECO:0000313" key="3">
    <source>
        <dbReference type="Proteomes" id="UP000054937"/>
    </source>
</evidence>
<feature type="domain" description="PRELI/MSF1" evidence="1">
    <location>
        <begin position="1"/>
        <end position="160"/>
    </location>
</feature>